<accession>E4SG64</accession>
<evidence type="ECO:0000259" key="4">
    <source>
        <dbReference type="PROSITE" id="PS50893"/>
    </source>
</evidence>
<dbReference type="Gene3D" id="3.40.50.300">
    <property type="entry name" value="P-loop containing nucleotide triphosphate hydrolases"/>
    <property type="match status" value="1"/>
</dbReference>
<protein>
    <submittedName>
        <fullName evidence="5">ABC transporter related protein</fullName>
    </submittedName>
</protein>
<evidence type="ECO:0000256" key="1">
    <source>
        <dbReference type="ARBA" id="ARBA00022448"/>
    </source>
</evidence>
<keyword evidence="2" id="KW-0547">Nucleotide-binding</keyword>
<gene>
    <name evidence="5" type="ordered locus">Calkro_1893</name>
</gene>
<dbReference type="SUPFAM" id="SSF52540">
    <property type="entry name" value="P-loop containing nucleoside triphosphate hydrolases"/>
    <property type="match status" value="1"/>
</dbReference>
<name>E4SG64_CALK2</name>
<sequence length="221" mass="25126">MSFPIYIATELTKKSGNKMVIDKLSFEIYENEFVYLKGANGTGKTTLLNIIAKLDNLWSGELKFKGISLKKIKLHNYPISYIPDAPIFYEGLTVKEHLNFISSMYGLKDEEAREIVNIYVSVFNLKEYLNYLPSQLSRGNKQKVMLCCGLLKDFEVLIADEPFNFLDSASVKALFEILSILKSSGKTIILTSHEVEYVKGLIDREIELKRSVEKSVKVAFS</sequence>
<evidence type="ECO:0000256" key="2">
    <source>
        <dbReference type="ARBA" id="ARBA00022741"/>
    </source>
</evidence>
<dbReference type="PROSITE" id="PS50893">
    <property type="entry name" value="ABC_TRANSPORTER_2"/>
    <property type="match status" value="1"/>
</dbReference>
<dbReference type="GO" id="GO:0016020">
    <property type="term" value="C:membrane"/>
    <property type="evidence" value="ECO:0007669"/>
    <property type="project" value="InterPro"/>
</dbReference>
<dbReference type="PANTHER" id="PTHR42939">
    <property type="entry name" value="ABC TRANSPORTER ATP-BINDING PROTEIN ALBC-RELATED"/>
    <property type="match status" value="1"/>
</dbReference>
<evidence type="ECO:0000313" key="6">
    <source>
        <dbReference type="Proteomes" id="UP000006835"/>
    </source>
</evidence>
<dbReference type="SMART" id="SM00382">
    <property type="entry name" value="AAA"/>
    <property type="match status" value="1"/>
</dbReference>
<dbReference type="InterPro" id="IPR003439">
    <property type="entry name" value="ABC_transporter-like_ATP-bd"/>
</dbReference>
<dbReference type="PATRIC" id="fig|632348.3.peg.1992"/>
<keyword evidence="1" id="KW-0813">Transport</keyword>
<dbReference type="AlphaFoldDB" id="E4SG64"/>
<organism evidence="5 6">
    <name type="scientific">Caldicellulosiruptor kronotskyensis (strain DSM 18902 / VKM B-2412 / 2002)</name>
    <dbReference type="NCBI Taxonomy" id="632348"/>
    <lineage>
        <taxon>Bacteria</taxon>
        <taxon>Bacillati</taxon>
        <taxon>Bacillota</taxon>
        <taxon>Bacillota incertae sedis</taxon>
        <taxon>Caldicellulosiruptorales</taxon>
        <taxon>Caldicellulosiruptoraceae</taxon>
        <taxon>Caldicellulosiruptor</taxon>
    </lineage>
</organism>
<dbReference type="GO" id="GO:0022857">
    <property type="term" value="F:transmembrane transporter activity"/>
    <property type="evidence" value="ECO:0007669"/>
    <property type="project" value="UniProtKB-ARBA"/>
</dbReference>
<evidence type="ECO:0000256" key="3">
    <source>
        <dbReference type="ARBA" id="ARBA00022840"/>
    </source>
</evidence>
<dbReference type="CDD" id="cd03225">
    <property type="entry name" value="ABC_cobalt_CbiO_domain1"/>
    <property type="match status" value="1"/>
</dbReference>
<dbReference type="GO" id="GO:0016887">
    <property type="term" value="F:ATP hydrolysis activity"/>
    <property type="evidence" value="ECO:0007669"/>
    <property type="project" value="InterPro"/>
</dbReference>
<dbReference type="GO" id="GO:0005524">
    <property type="term" value="F:ATP binding"/>
    <property type="evidence" value="ECO:0007669"/>
    <property type="project" value="UniProtKB-KW"/>
</dbReference>
<feature type="domain" description="ABC transporter" evidence="4">
    <location>
        <begin position="6"/>
        <end position="221"/>
    </location>
</feature>
<dbReference type="InterPro" id="IPR003593">
    <property type="entry name" value="AAA+_ATPase"/>
</dbReference>
<dbReference type="HOGENOM" id="CLU_000604_1_2_9"/>
<dbReference type="InterPro" id="IPR015856">
    <property type="entry name" value="ABC_transpr_CbiO/EcfA_su"/>
</dbReference>
<dbReference type="RefSeq" id="WP_013430821.1">
    <property type="nucleotide sequence ID" value="NC_014720.1"/>
</dbReference>
<dbReference type="EMBL" id="CP002330">
    <property type="protein sequence ID" value="ADQ46739.1"/>
    <property type="molecule type" value="Genomic_DNA"/>
</dbReference>
<dbReference type="InterPro" id="IPR051782">
    <property type="entry name" value="ABC_Transporter_VariousFunc"/>
</dbReference>
<dbReference type="Pfam" id="PF00005">
    <property type="entry name" value="ABC_tran"/>
    <property type="match status" value="1"/>
</dbReference>
<reference key="1">
    <citation type="submission" date="2010-11" db="EMBL/GenBank/DDBJ databases">
        <title>Complete sequence of Caldicellulosiruptor kronotskyensis 2002.</title>
        <authorList>
            <consortium name="US DOE Joint Genome Institute"/>
            <person name="Lucas S."/>
            <person name="Copeland A."/>
            <person name="Lapidus A."/>
            <person name="Cheng J.-F."/>
            <person name="Bruce D."/>
            <person name="Goodwin L."/>
            <person name="Pitluck S."/>
            <person name="Davenport K."/>
            <person name="Detter J.C."/>
            <person name="Han C."/>
            <person name="Tapia R."/>
            <person name="Land M."/>
            <person name="Hauser L."/>
            <person name="Jeffries C."/>
            <person name="Kyrpides N."/>
            <person name="Ivanova N."/>
            <person name="Mikhailova N."/>
            <person name="Blumer-Schuette S.E."/>
            <person name="Kelly R.M."/>
            <person name="Woyke T."/>
        </authorList>
    </citation>
    <scope>NUCLEOTIDE SEQUENCE</scope>
    <source>
        <strain>2002</strain>
    </source>
</reference>
<keyword evidence="6" id="KW-1185">Reference proteome</keyword>
<dbReference type="PANTHER" id="PTHR42939:SF1">
    <property type="entry name" value="ABC TRANSPORTER ATP-BINDING PROTEIN ALBC-RELATED"/>
    <property type="match status" value="1"/>
</dbReference>
<evidence type="ECO:0000313" key="5">
    <source>
        <dbReference type="EMBL" id="ADQ46739.1"/>
    </source>
</evidence>
<proteinExistence type="predicted"/>
<dbReference type="OrthoDB" id="9804819at2"/>
<dbReference type="KEGG" id="ckn:Calkro_1893"/>
<reference evidence="5 6" key="2">
    <citation type="journal article" date="2011" name="J. Bacteriol.">
        <title>Complete genome sequences for the anaerobic, extremely thermophilic plant biomass-degrading bacteria Caldicellulosiruptor hydrothermalis, Caldicellulosiruptor kristjanssonii, Caldicellulosiruptor kronotskyensis, Caldicellulosiruptor owensenis, and Caldicellulosiruptor lactoaceticus.</title>
        <authorList>
            <person name="Blumer-Schuette S.E."/>
            <person name="Ozdemir I."/>
            <person name="Mistry D."/>
            <person name="Lucas S."/>
            <person name="Lapidus A."/>
            <person name="Cheng J.F."/>
            <person name="Goodwin L.A."/>
            <person name="Pitluck S."/>
            <person name="Land M.L."/>
            <person name="Hauser L.J."/>
            <person name="Woyke T."/>
            <person name="Mikhailova N."/>
            <person name="Pati A."/>
            <person name="Kyrpides N.C."/>
            <person name="Ivanova N."/>
            <person name="Detter J.C."/>
            <person name="Walston-Davenport K."/>
            <person name="Han S."/>
            <person name="Adams M.W."/>
            <person name="Kelly R.M."/>
        </authorList>
    </citation>
    <scope>NUCLEOTIDE SEQUENCE [LARGE SCALE GENOMIC DNA]</scope>
    <source>
        <strain evidence="6">DSM 18902 / VKM B-2412 / 2002</strain>
    </source>
</reference>
<keyword evidence="3" id="KW-0067">ATP-binding</keyword>
<dbReference type="InterPro" id="IPR027417">
    <property type="entry name" value="P-loop_NTPase"/>
</dbReference>
<dbReference type="Proteomes" id="UP000006835">
    <property type="component" value="Chromosome"/>
</dbReference>